<dbReference type="OrthoDB" id="7352860at2"/>
<dbReference type="AlphaFoldDB" id="A0A255XLS7"/>
<evidence type="ECO:0000256" key="1">
    <source>
        <dbReference type="SAM" id="SignalP"/>
    </source>
</evidence>
<reference evidence="2 3" key="1">
    <citation type="submission" date="2017-07" db="EMBL/GenBank/DDBJ databases">
        <title>Elstera cyanobacteriorum sp. nov., a novel bacterium isolated from cyanobacterial aggregates in a eutrophic lake.</title>
        <authorList>
            <person name="Cai H."/>
        </authorList>
    </citation>
    <scope>NUCLEOTIDE SEQUENCE [LARGE SCALE GENOMIC DNA]</scope>
    <source>
        <strain evidence="2 3">TH019</strain>
    </source>
</reference>
<name>A0A255XLS7_9PROT</name>
<keyword evidence="3" id="KW-1185">Reference proteome</keyword>
<feature type="signal peptide" evidence="1">
    <location>
        <begin position="1"/>
        <end position="20"/>
    </location>
</feature>
<dbReference type="EMBL" id="NOXS01000033">
    <property type="protein sequence ID" value="OYQ17908.1"/>
    <property type="molecule type" value="Genomic_DNA"/>
</dbReference>
<dbReference type="Proteomes" id="UP000216361">
    <property type="component" value="Unassembled WGS sequence"/>
</dbReference>
<dbReference type="PROSITE" id="PS51257">
    <property type="entry name" value="PROKAR_LIPOPROTEIN"/>
    <property type="match status" value="1"/>
</dbReference>
<comment type="caution">
    <text evidence="2">The sequence shown here is derived from an EMBL/GenBank/DDBJ whole genome shotgun (WGS) entry which is preliminary data.</text>
</comment>
<gene>
    <name evidence="2" type="ORF">CHR90_13115</name>
</gene>
<accession>A0A255XLS7</accession>
<feature type="chain" id="PRO_5013214056" description="Lipoprotein" evidence="1">
    <location>
        <begin position="21"/>
        <end position="116"/>
    </location>
</feature>
<sequence>MVKYRHGASAALILALAACATLEPEPSEDQIEAAIAAQFQEIRGMVTSIKGLEAISGFADLRGVRKQRCAATEDVKRSGYICTVTLEVKAVLVTLHPTLDLRFIRSASGWAVADPF</sequence>
<dbReference type="RefSeq" id="WP_094409470.1">
    <property type="nucleotide sequence ID" value="NZ_BMJZ01000002.1"/>
</dbReference>
<evidence type="ECO:0000313" key="3">
    <source>
        <dbReference type="Proteomes" id="UP000216361"/>
    </source>
</evidence>
<protein>
    <recommendedName>
        <fullName evidence="4">Lipoprotein</fullName>
    </recommendedName>
</protein>
<organism evidence="2 3">
    <name type="scientific">Elstera cyanobacteriorum</name>
    <dbReference type="NCBI Taxonomy" id="2022747"/>
    <lineage>
        <taxon>Bacteria</taxon>
        <taxon>Pseudomonadati</taxon>
        <taxon>Pseudomonadota</taxon>
        <taxon>Alphaproteobacteria</taxon>
        <taxon>Rhodospirillales</taxon>
        <taxon>Rhodospirillaceae</taxon>
        <taxon>Elstera</taxon>
    </lineage>
</organism>
<evidence type="ECO:0000313" key="2">
    <source>
        <dbReference type="EMBL" id="OYQ17908.1"/>
    </source>
</evidence>
<evidence type="ECO:0008006" key="4">
    <source>
        <dbReference type="Google" id="ProtNLM"/>
    </source>
</evidence>
<proteinExistence type="predicted"/>
<keyword evidence="1" id="KW-0732">Signal</keyword>